<keyword evidence="6" id="KW-0973">c-di-GMP</keyword>
<evidence type="ECO:0000256" key="9">
    <source>
        <dbReference type="ARBA" id="ARBA00023125"/>
    </source>
</evidence>
<protein>
    <recommendedName>
        <fullName evidence="3">CRP-like protein Clp</fullName>
    </recommendedName>
    <alternativeName>
        <fullName evidence="12">Catabolite activation-like protein</fullName>
    </alternativeName>
</protein>
<dbReference type="Gene3D" id="1.10.10.10">
    <property type="entry name" value="Winged helix-like DNA-binding domain superfamily/Winged helix DNA-binding domain"/>
    <property type="match status" value="1"/>
</dbReference>
<dbReference type="AlphaFoldDB" id="A0A4Y5Z3T7"/>
<dbReference type="GO" id="GO:0005737">
    <property type="term" value="C:cytoplasm"/>
    <property type="evidence" value="ECO:0007669"/>
    <property type="project" value="UniProtKB-SubCell"/>
</dbReference>
<keyword evidence="15" id="KW-1185">Reference proteome</keyword>
<dbReference type="InterPro" id="IPR018490">
    <property type="entry name" value="cNMP-bd_dom_sf"/>
</dbReference>
<feature type="domain" description="HTH crp-type" evidence="13">
    <location>
        <begin position="157"/>
        <end position="230"/>
    </location>
</feature>
<comment type="subunit">
    <text evidence="2">Homodimer.</text>
</comment>
<keyword evidence="10" id="KW-0010">Activator</keyword>
<dbReference type="SMART" id="SM00419">
    <property type="entry name" value="HTH_CRP"/>
    <property type="match status" value="1"/>
</dbReference>
<evidence type="ECO:0000256" key="6">
    <source>
        <dbReference type="ARBA" id="ARBA00022636"/>
    </source>
</evidence>
<dbReference type="OrthoDB" id="7643467at2"/>
<comment type="subcellular location">
    <subcellularLocation>
        <location evidence="1">Cytoplasm</location>
    </subcellularLocation>
</comment>
<dbReference type="Proteomes" id="UP000316093">
    <property type="component" value="Chromosome"/>
</dbReference>
<dbReference type="InterPro" id="IPR012318">
    <property type="entry name" value="HTH_CRP"/>
</dbReference>
<sequence length="239" mass="25486">MHYAPDIASPPPALRRGLACCNDACRHAHACQATRGGAAELLAMREIVERAGPFADGDRLVQPDAPHLAAYAVLSGLAMTVGGGRVLAFHLPGELFALDATRQGQHTHSVVAVGKTWFCRFPRAATDALCEHDDAIASHLRGLRREERRRPAQGDDAPALARVASFLADLLTRRRQVEPDTTFIPLPMSRDDIGSYLGMSAATVTRMLARLRADGILTVRNDGVCIADAAALAGHGLTA</sequence>
<dbReference type="SUPFAM" id="SSF46785">
    <property type="entry name" value="Winged helix' DNA-binding domain"/>
    <property type="match status" value="1"/>
</dbReference>
<keyword evidence="8" id="KW-0843">Virulence</keyword>
<evidence type="ECO:0000256" key="2">
    <source>
        <dbReference type="ARBA" id="ARBA00011738"/>
    </source>
</evidence>
<organism evidence="14 15">
    <name type="scientific">Luteibacter pinisoli</name>
    <dbReference type="NCBI Taxonomy" id="2589080"/>
    <lineage>
        <taxon>Bacteria</taxon>
        <taxon>Pseudomonadati</taxon>
        <taxon>Pseudomonadota</taxon>
        <taxon>Gammaproteobacteria</taxon>
        <taxon>Lysobacterales</taxon>
        <taxon>Rhodanobacteraceae</taxon>
        <taxon>Luteibacter</taxon>
    </lineage>
</organism>
<dbReference type="Gene3D" id="2.60.120.10">
    <property type="entry name" value="Jelly Rolls"/>
    <property type="match status" value="1"/>
</dbReference>
<evidence type="ECO:0000256" key="3">
    <source>
        <dbReference type="ARBA" id="ARBA00020769"/>
    </source>
</evidence>
<dbReference type="GO" id="GO:0003824">
    <property type="term" value="F:catalytic activity"/>
    <property type="evidence" value="ECO:0007669"/>
    <property type="project" value="UniProtKB-KW"/>
</dbReference>
<reference evidence="14 15" key="1">
    <citation type="submission" date="2019-06" db="EMBL/GenBank/DDBJ databases">
        <title>A complete genome sequence for Luteibacter pinisoli MAH-14.</title>
        <authorList>
            <person name="Baltrus D.A."/>
        </authorList>
    </citation>
    <scope>NUCLEOTIDE SEQUENCE [LARGE SCALE GENOMIC DNA]</scope>
    <source>
        <strain evidence="14 15">MAH-14</strain>
    </source>
</reference>
<dbReference type="SUPFAM" id="SSF51206">
    <property type="entry name" value="cAMP-binding domain-like"/>
    <property type="match status" value="1"/>
</dbReference>
<name>A0A4Y5Z3T7_9GAMM</name>
<evidence type="ECO:0000256" key="11">
    <source>
        <dbReference type="ARBA" id="ARBA00023163"/>
    </source>
</evidence>
<evidence type="ECO:0000256" key="4">
    <source>
        <dbReference type="ARBA" id="ARBA00022491"/>
    </source>
</evidence>
<keyword evidence="11" id="KW-0804">Transcription</keyword>
<dbReference type="InterPro" id="IPR014710">
    <property type="entry name" value="RmlC-like_jellyroll"/>
</dbReference>
<dbReference type="PROSITE" id="PS00042">
    <property type="entry name" value="HTH_CRP_1"/>
    <property type="match status" value="1"/>
</dbReference>
<dbReference type="InterPro" id="IPR036388">
    <property type="entry name" value="WH-like_DNA-bd_sf"/>
</dbReference>
<dbReference type="InterPro" id="IPR018335">
    <property type="entry name" value="Tscrpt_reg_HTH_Crp-type_CS"/>
</dbReference>
<dbReference type="GO" id="GO:0003700">
    <property type="term" value="F:DNA-binding transcription factor activity"/>
    <property type="evidence" value="ECO:0007669"/>
    <property type="project" value="InterPro"/>
</dbReference>
<keyword evidence="4" id="KW-0678">Repressor</keyword>
<dbReference type="InterPro" id="IPR036390">
    <property type="entry name" value="WH_DNA-bd_sf"/>
</dbReference>
<dbReference type="CDD" id="cd00092">
    <property type="entry name" value="HTH_CRP"/>
    <property type="match status" value="1"/>
</dbReference>
<evidence type="ECO:0000256" key="8">
    <source>
        <dbReference type="ARBA" id="ARBA00023026"/>
    </source>
</evidence>
<dbReference type="Pfam" id="PF13545">
    <property type="entry name" value="HTH_Crp_2"/>
    <property type="match status" value="1"/>
</dbReference>
<evidence type="ECO:0000256" key="7">
    <source>
        <dbReference type="ARBA" id="ARBA00023015"/>
    </source>
</evidence>
<evidence type="ECO:0000313" key="15">
    <source>
        <dbReference type="Proteomes" id="UP000316093"/>
    </source>
</evidence>
<keyword evidence="9" id="KW-0238">DNA-binding</keyword>
<dbReference type="PROSITE" id="PS51063">
    <property type="entry name" value="HTH_CRP_2"/>
    <property type="match status" value="1"/>
</dbReference>
<keyword evidence="7" id="KW-0805">Transcription regulation</keyword>
<dbReference type="GO" id="GO:0003677">
    <property type="term" value="F:DNA binding"/>
    <property type="evidence" value="ECO:0007669"/>
    <property type="project" value="UniProtKB-KW"/>
</dbReference>
<evidence type="ECO:0000256" key="1">
    <source>
        <dbReference type="ARBA" id="ARBA00004496"/>
    </source>
</evidence>
<evidence type="ECO:0000256" key="10">
    <source>
        <dbReference type="ARBA" id="ARBA00023159"/>
    </source>
</evidence>
<dbReference type="CDD" id="cd00038">
    <property type="entry name" value="CAP_ED"/>
    <property type="match status" value="1"/>
</dbReference>
<evidence type="ECO:0000256" key="12">
    <source>
        <dbReference type="ARBA" id="ARBA00031697"/>
    </source>
</evidence>
<evidence type="ECO:0000313" key="14">
    <source>
        <dbReference type="EMBL" id="QDE39199.1"/>
    </source>
</evidence>
<evidence type="ECO:0000259" key="13">
    <source>
        <dbReference type="PROSITE" id="PS51063"/>
    </source>
</evidence>
<dbReference type="PRINTS" id="PR00034">
    <property type="entry name" value="HTHCRP"/>
</dbReference>
<gene>
    <name evidence="14" type="ORF">FIV34_08290</name>
</gene>
<dbReference type="RefSeq" id="WP_139981482.1">
    <property type="nucleotide sequence ID" value="NZ_CP041046.1"/>
</dbReference>
<dbReference type="Pfam" id="PF00027">
    <property type="entry name" value="cNMP_binding"/>
    <property type="match status" value="1"/>
</dbReference>
<dbReference type="InterPro" id="IPR000595">
    <property type="entry name" value="cNMP-bd_dom"/>
</dbReference>
<proteinExistence type="predicted"/>
<evidence type="ECO:0000256" key="5">
    <source>
        <dbReference type="ARBA" id="ARBA00022533"/>
    </source>
</evidence>
<accession>A0A4Y5Z3T7</accession>
<dbReference type="KEGG" id="lpy:FIV34_08290"/>
<dbReference type="EMBL" id="CP041046">
    <property type="protein sequence ID" value="QDE39199.1"/>
    <property type="molecule type" value="Genomic_DNA"/>
</dbReference>
<keyword evidence="5" id="KW-0021">Allosteric enzyme</keyword>